<dbReference type="PANTHER" id="PTHR19316:SF32">
    <property type="entry name" value="ARM REPEAT SUPERFAMILY PROTEIN"/>
    <property type="match status" value="1"/>
</dbReference>
<keyword evidence="1" id="KW-0677">Repeat</keyword>
<gene>
    <name evidence="4" type="ORF">WN944_026854</name>
</gene>
<evidence type="ECO:0000256" key="1">
    <source>
        <dbReference type="ARBA" id="ARBA00022737"/>
    </source>
</evidence>
<keyword evidence="5" id="KW-1185">Reference proteome</keyword>
<dbReference type="GO" id="GO:0005783">
    <property type="term" value="C:endoplasmic reticulum"/>
    <property type="evidence" value="ECO:0007669"/>
    <property type="project" value="TreeGrafter"/>
</dbReference>
<keyword evidence="2" id="KW-0812">Transmembrane</keyword>
<accession>A0AAP0LJP2</accession>
<dbReference type="PANTHER" id="PTHR19316">
    <property type="entry name" value="PROTEIN FOLDING REGULATOR"/>
    <property type="match status" value="1"/>
</dbReference>
<sequence>MSMEHSTLQAPPCTAHPHFIATESRKTAASCKLMNTRRNRIASRALWLMILLMITMAIGRAESVNNSSSAGLFWSTAKEDEDQPRKAERNDDSTAAAIVNDHDELDGGFSSIDGMLQWAIGHSDPATLKETAQDVQRLSPSELKKRQMEIKELMEKLKTPSDAQLIQIAIDDLNNSTLSLEDSHRALQELLILVEPIDNANDLSKLGGLSVLVGQLNHPDTDIRKISAWILGKASQNNPLVQKQVLELGALSKLMKMVKSSFVEEAVKALYTVSSLIRNNLAGQEMFYVEAGDLMLQDILGNSSFEIRLHRKAVSLVGDLAKCQLENMHKVEPPLFRDRFFLKSVVDLTASADLDLQEKALAAIKNLLQLRTTEALVLKDFCGLDTALERLRQQLQEVMLEEDQRDYAMDVEALRREVELIFFRKLDDSGSNMIR</sequence>
<feature type="domain" description="Nucleotide exchange factor Fes1" evidence="3">
    <location>
        <begin position="113"/>
        <end position="203"/>
    </location>
</feature>
<feature type="transmembrane region" description="Helical" evidence="2">
    <location>
        <begin position="41"/>
        <end position="59"/>
    </location>
</feature>
<dbReference type="SMART" id="SM00185">
    <property type="entry name" value="ARM"/>
    <property type="match status" value="3"/>
</dbReference>
<keyword evidence="2" id="KW-1133">Transmembrane helix</keyword>
<dbReference type="Gene3D" id="1.25.10.10">
    <property type="entry name" value="Leucine-rich Repeat Variant"/>
    <property type="match status" value="1"/>
</dbReference>
<evidence type="ECO:0000313" key="4">
    <source>
        <dbReference type="EMBL" id="KAK9174850.1"/>
    </source>
</evidence>
<keyword evidence="2" id="KW-0472">Membrane</keyword>
<reference evidence="4 5" key="1">
    <citation type="submission" date="2024-05" db="EMBL/GenBank/DDBJ databases">
        <title>Haplotype-resolved chromosome-level genome assembly of Huyou (Citrus changshanensis).</title>
        <authorList>
            <person name="Miao C."/>
            <person name="Chen W."/>
            <person name="Wu Y."/>
            <person name="Wang L."/>
            <person name="Zhao S."/>
            <person name="Grierson D."/>
            <person name="Xu C."/>
            <person name="Chen K."/>
        </authorList>
    </citation>
    <scope>NUCLEOTIDE SEQUENCE [LARGE SCALE GENOMIC DNA]</scope>
    <source>
        <strain evidence="4">01-14</strain>
        <tissue evidence="4">Leaf</tissue>
    </source>
</reference>
<dbReference type="AlphaFoldDB" id="A0AAP0LJP2"/>
<name>A0AAP0LJP2_9ROSI</name>
<organism evidence="4 5">
    <name type="scientific">Citrus x changshan-huyou</name>
    <dbReference type="NCBI Taxonomy" id="2935761"/>
    <lineage>
        <taxon>Eukaryota</taxon>
        <taxon>Viridiplantae</taxon>
        <taxon>Streptophyta</taxon>
        <taxon>Embryophyta</taxon>
        <taxon>Tracheophyta</taxon>
        <taxon>Spermatophyta</taxon>
        <taxon>Magnoliopsida</taxon>
        <taxon>eudicotyledons</taxon>
        <taxon>Gunneridae</taxon>
        <taxon>Pentapetalae</taxon>
        <taxon>rosids</taxon>
        <taxon>malvids</taxon>
        <taxon>Sapindales</taxon>
        <taxon>Rutaceae</taxon>
        <taxon>Aurantioideae</taxon>
        <taxon>Citrus</taxon>
    </lineage>
</organism>
<dbReference type="EMBL" id="JBCGBO010000025">
    <property type="protein sequence ID" value="KAK9174850.1"/>
    <property type="molecule type" value="Genomic_DNA"/>
</dbReference>
<evidence type="ECO:0000259" key="3">
    <source>
        <dbReference type="Pfam" id="PF08609"/>
    </source>
</evidence>
<protein>
    <recommendedName>
        <fullName evidence="3">Nucleotide exchange factor Fes1 domain-containing protein</fullName>
    </recommendedName>
</protein>
<dbReference type="InterPro" id="IPR016024">
    <property type="entry name" value="ARM-type_fold"/>
</dbReference>
<dbReference type="InterPro" id="IPR000225">
    <property type="entry name" value="Armadillo"/>
</dbReference>
<comment type="caution">
    <text evidence="4">The sequence shown here is derived from an EMBL/GenBank/DDBJ whole genome shotgun (WGS) entry which is preliminary data.</text>
</comment>
<evidence type="ECO:0000313" key="5">
    <source>
        <dbReference type="Proteomes" id="UP001428341"/>
    </source>
</evidence>
<dbReference type="Proteomes" id="UP001428341">
    <property type="component" value="Unassembled WGS sequence"/>
</dbReference>
<dbReference type="SUPFAM" id="SSF48371">
    <property type="entry name" value="ARM repeat"/>
    <property type="match status" value="1"/>
</dbReference>
<dbReference type="InterPro" id="IPR013918">
    <property type="entry name" value="Nucleotide_exch_fac_Fes1"/>
</dbReference>
<evidence type="ECO:0000256" key="2">
    <source>
        <dbReference type="SAM" id="Phobius"/>
    </source>
</evidence>
<dbReference type="InterPro" id="IPR011989">
    <property type="entry name" value="ARM-like"/>
</dbReference>
<proteinExistence type="predicted"/>
<dbReference type="InterPro" id="IPR050693">
    <property type="entry name" value="Hsp70_NEF-Inhibitors"/>
</dbReference>
<dbReference type="Pfam" id="PF08609">
    <property type="entry name" value="Fes1"/>
    <property type="match status" value="1"/>
</dbReference>
<dbReference type="GO" id="GO:0000774">
    <property type="term" value="F:adenyl-nucleotide exchange factor activity"/>
    <property type="evidence" value="ECO:0007669"/>
    <property type="project" value="TreeGrafter"/>
</dbReference>